<organism evidence="1 2">
    <name type="scientific">Zarea fungicola</name>
    <dbReference type="NCBI Taxonomy" id="93591"/>
    <lineage>
        <taxon>Eukaryota</taxon>
        <taxon>Fungi</taxon>
        <taxon>Dikarya</taxon>
        <taxon>Ascomycota</taxon>
        <taxon>Pezizomycotina</taxon>
        <taxon>Sordariomycetes</taxon>
        <taxon>Hypocreomycetidae</taxon>
        <taxon>Hypocreales</taxon>
        <taxon>Cordycipitaceae</taxon>
        <taxon>Zarea</taxon>
    </lineage>
</organism>
<accession>A0ACC1MM01</accession>
<name>A0ACC1MM01_9HYPO</name>
<evidence type="ECO:0000313" key="2">
    <source>
        <dbReference type="Proteomes" id="UP001143910"/>
    </source>
</evidence>
<dbReference type="Proteomes" id="UP001143910">
    <property type="component" value="Unassembled WGS sequence"/>
</dbReference>
<sequence length="335" mass="38672">MLLRRGQNRWLVLYVATVVTFLLVCFYGDILASLRRMATTLAPPQSNPSKPLITKPNAPLYSGDADVELVVAATQKDNITWLNDYLLAWPKNIYSVDNPKAELTVPKNKGREAMVILTYIIDRYDSLPANILFHHAERFQWHNDDPDYDALQLLKRFRVTHLQENGYVNLRCSWILGCPADLHPAKDEHKSATNDIPTAKFVYRRAFEELFPGQQAPSEVGVPCCSQFGVTRETVRLRPREDYISFRDWLLSTDIADEISGRVFEYAWHIIFNKESVHCPHAGECFCKQYGMCHRLDCDQKQCPGQYHLPKYSNLPHGWPMFGWKGEDRHWSGEL</sequence>
<keyword evidence="2" id="KW-1185">Reference proteome</keyword>
<evidence type="ECO:0000313" key="1">
    <source>
        <dbReference type="EMBL" id="KAJ2967980.1"/>
    </source>
</evidence>
<comment type="caution">
    <text evidence="1">The sequence shown here is derived from an EMBL/GenBank/DDBJ whole genome shotgun (WGS) entry which is preliminary data.</text>
</comment>
<proteinExistence type="predicted"/>
<dbReference type="EMBL" id="JANJQO010002134">
    <property type="protein sequence ID" value="KAJ2967980.1"/>
    <property type="molecule type" value="Genomic_DNA"/>
</dbReference>
<protein>
    <submittedName>
        <fullName evidence="1">Uncharacterized protein</fullName>
    </submittedName>
</protein>
<gene>
    <name evidence="1" type="ORF">NQ176_g9403</name>
</gene>
<reference evidence="1" key="1">
    <citation type="submission" date="2022-08" db="EMBL/GenBank/DDBJ databases">
        <title>Genome Sequence of Lecanicillium fungicola.</title>
        <authorList>
            <person name="Buettner E."/>
        </authorList>
    </citation>
    <scope>NUCLEOTIDE SEQUENCE</scope>
    <source>
        <strain evidence="1">Babe33</strain>
    </source>
</reference>